<organism evidence="2 3">
    <name type="scientific">Gordonia aichiensis NBRC 108223</name>
    <dbReference type="NCBI Taxonomy" id="1220583"/>
    <lineage>
        <taxon>Bacteria</taxon>
        <taxon>Bacillati</taxon>
        <taxon>Actinomycetota</taxon>
        <taxon>Actinomycetes</taxon>
        <taxon>Mycobacteriales</taxon>
        <taxon>Gordoniaceae</taxon>
        <taxon>Gordonia</taxon>
    </lineage>
</organism>
<name>L7KP35_9ACTN</name>
<comment type="caution">
    <text evidence="2">The sequence shown here is derived from an EMBL/GenBank/DDBJ whole genome shotgun (WGS) entry which is preliminary data.</text>
</comment>
<feature type="transmembrane region" description="Helical" evidence="1">
    <location>
        <begin position="34"/>
        <end position="53"/>
    </location>
</feature>
<feature type="transmembrane region" description="Helical" evidence="1">
    <location>
        <begin position="157"/>
        <end position="177"/>
    </location>
</feature>
<evidence type="ECO:0000256" key="1">
    <source>
        <dbReference type="SAM" id="Phobius"/>
    </source>
</evidence>
<evidence type="ECO:0000313" key="2">
    <source>
        <dbReference type="EMBL" id="GAC50384.1"/>
    </source>
</evidence>
<proteinExistence type="predicted"/>
<keyword evidence="1" id="KW-1133">Transmembrane helix</keyword>
<dbReference type="AlphaFoldDB" id="L7KP35"/>
<dbReference type="OrthoDB" id="10020591at2"/>
<evidence type="ECO:0000313" key="3">
    <source>
        <dbReference type="Proteomes" id="UP000010988"/>
    </source>
</evidence>
<feature type="transmembrane region" description="Helical" evidence="1">
    <location>
        <begin position="184"/>
        <end position="202"/>
    </location>
</feature>
<protein>
    <submittedName>
        <fullName evidence="2">Uncharacterized protein</fullName>
    </submittedName>
</protein>
<feature type="transmembrane region" description="Helical" evidence="1">
    <location>
        <begin position="126"/>
        <end position="145"/>
    </location>
</feature>
<gene>
    <name evidence="2" type="ORF">GOACH_24_00050</name>
</gene>
<keyword evidence="1" id="KW-0812">Transmembrane</keyword>
<feature type="transmembrane region" description="Helical" evidence="1">
    <location>
        <begin position="65"/>
        <end position="86"/>
    </location>
</feature>
<feature type="transmembrane region" description="Helical" evidence="1">
    <location>
        <begin position="214"/>
        <end position="233"/>
    </location>
</feature>
<feature type="transmembrane region" description="Helical" evidence="1">
    <location>
        <begin position="98"/>
        <end position="119"/>
    </location>
</feature>
<keyword evidence="1" id="KW-0472">Membrane</keyword>
<accession>L7KP35</accession>
<sequence length="238" mass="24317">MDDERNSLAYTYFAGLLCAIAAGQLAIAAGSPTAGGPFSGGIIAIVASLAMWARATPLRTAITVGAEWFFSLISVIALVPALLAIFTGDCGGGTNVTGAILTMVVFMLAFTCSLIFFLYRGLRIGQLRYIGLGLFGFVEMVLFWSEPASRTFLGDESGVLLIAIAAALLSGVVIAIAPHIGMTLLGAVTALGAILGAANETATACTAHDGTPSALGLVTTYLVVAGLLGGLAARRQNR</sequence>
<feature type="transmembrane region" description="Helical" evidence="1">
    <location>
        <begin position="7"/>
        <end position="28"/>
    </location>
</feature>
<reference evidence="2 3" key="1">
    <citation type="submission" date="2012-12" db="EMBL/GenBank/DDBJ databases">
        <title>Whole genome shotgun sequence of Gordonia aichiensis NBRC 108223.</title>
        <authorList>
            <person name="Isaki-Nakamura S."/>
            <person name="Hosoyama A."/>
            <person name="Tsuchikane K."/>
            <person name="Ando Y."/>
            <person name="Baba S."/>
            <person name="Ohji S."/>
            <person name="Hamada M."/>
            <person name="Tamura T."/>
            <person name="Yamazoe A."/>
            <person name="Yamazaki S."/>
            <person name="Fujita N."/>
        </authorList>
    </citation>
    <scope>NUCLEOTIDE SEQUENCE [LARGE SCALE GENOMIC DNA]</scope>
    <source>
        <strain evidence="2 3">NBRC 108223</strain>
    </source>
</reference>
<dbReference type="Proteomes" id="UP000010988">
    <property type="component" value="Unassembled WGS sequence"/>
</dbReference>
<keyword evidence="3" id="KW-1185">Reference proteome</keyword>
<dbReference type="EMBL" id="BANR01000024">
    <property type="protein sequence ID" value="GAC50384.1"/>
    <property type="molecule type" value="Genomic_DNA"/>
</dbReference>